<dbReference type="AlphaFoldDB" id="A0A840W8E8"/>
<accession>A0A840W8E8</accession>
<keyword evidence="2" id="KW-1185">Reference proteome</keyword>
<protein>
    <submittedName>
        <fullName evidence="1">Uncharacterized protein</fullName>
    </submittedName>
</protein>
<dbReference type="RefSeq" id="WP_184373098.1">
    <property type="nucleotide sequence ID" value="NZ_BAAAKM010000003.1"/>
</dbReference>
<comment type="caution">
    <text evidence="1">The sequence shown here is derived from an EMBL/GenBank/DDBJ whole genome shotgun (WGS) entry which is preliminary data.</text>
</comment>
<gene>
    <name evidence="1" type="ORF">HNR07_003481</name>
</gene>
<evidence type="ECO:0000313" key="2">
    <source>
        <dbReference type="Proteomes" id="UP000579647"/>
    </source>
</evidence>
<evidence type="ECO:0000313" key="1">
    <source>
        <dbReference type="EMBL" id="MBB5492344.1"/>
    </source>
</evidence>
<dbReference type="EMBL" id="JACHDO010000001">
    <property type="protein sequence ID" value="MBB5492344.1"/>
    <property type="molecule type" value="Genomic_DNA"/>
</dbReference>
<organism evidence="1 2">
    <name type="scientific">Nocardiopsis metallicus</name>
    <dbReference type="NCBI Taxonomy" id="179819"/>
    <lineage>
        <taxon>Bacteria</taxon>
        <taxon>Bacillati</taxon>
        <taxon>Actinomycetota</taxon>
        <taxon>Actinomycetes</taxon>
        <taxon>Streptosporangiales</taxon>
        <taxon>Nocardiopsidaceae</taxon>
        <taxon>Nocardiopsis</taxon>
    </lineage>
</organism>
<name>A0A840W8E8_9ACTN</name>
<sequence>MSTRHTSGRRRLADCWSAALLDPLDEAGERFGAGGGGGLPVGVAQRADGAAHRGQGFGALGLHGREGVVYAAVAAATTRPRRRNPAPG</sequence>
<reference evidence="1 2" key="1">
    <citation type="submission" date="2020-08" db="EMBL/GenBank/DDBJ databases">
        <title>Sequencing the genomes of 1000 actinobacteria strains.</title>
        <authorList>
            <person name="Klenk H.-P."/>
        </authorList>
    </citation>
    <scope>NUCLEOTIDE SEQUENCE [LARGE SCALE GENOMIC DNA]</scope>
    <source>
        <strain evidence="1 2">DSM 44598</strain>
    </source>
</reference>
<proteinExistence type="predicted"/>
<dbReference type="Proteomes" id="UP000579647">
    <property type="component" value="Unassembled WGS sequence"/>
</dbReference>